<dbReference type="SUPFAM" id="SSF53850">
    <property type="entry name" value="Periplasmic binding protein-like II"/>
    <property type="match status" value="1"/>
</dbReference>
<dbReference type="RefSeq" id="WP_233051883.1">
    <property type="nucleotide sequence ID" value="NZ_JAIMJA010000004.1"/>
</dbReference>
<proteinExistence type="predicted"/>
<organism evidence="1 2">
    <name type="scientific">Motilimonas cestriensis</name>
    <dbReference type="NCBI Taxonomy" id="2742685"/>
    <lineage>
        <taxon>Bacteria</taxon>
        <taxon>Pseudomonadati</taxon>
        <taxon>Pseudomonadota</taxon>
        <taxon>Gammaproteobacteria</taxon>
        <taxon>Alteromonadales</taxon>
        <taxon>Alteromonadales genera incertae sedis</taxon>
        <taxon>Motilimonas</taxon>
    </lineage>
</organism>
<dbReference type="Proteomes" id="UP001201273">
    <property type="component" value="Unassembled WGS sequence"/>
</dbReference>
<evidence type="ECO:0000313" key="1">
    <source>
        <dbReference type="EMBL" id="MCE2594337.1"/>
    </source>
</evidence>
<evidence type="ECO:0008006" key="3">
    <source>
        <dbReference type="Google" id="ProtNLM"/>
    </source>
</evidence>
<comment type="caution">
    <text evidence="1">The sequence shown here is derived from an EMBL/GenBank/DDBJ whole genome shotgun (WGS) entry which is preliminary data.</text>
</comment>
<name>A0ABS8W5T6_9GAMM</name>
<accession>A0ABS8W5T6</accession>
<dbReference type="EMBL" id="JAIMJA010000004">
    <property type="protein sequence ID" value="MCE2594337.1"/>
    <property type="molecule type" value="Genomic_DNA"/>
</dbReference>
<gene>
    <name evidence="1" type="ORF">K6Y31_05870</name>
</gene>
<sequence length="261" mass="30553">MKVWLLLLWLFCPFLYAGEPIELILPASKDGSHEYYHELLISALSAQGVEVTLVTPYSHVPQKRAVRLLESQTISLFWMLETPKRNRQFTKVNVGLTNGFISKRILLVPRDDKERYAQVKNLDDFRRINTIGGFGADWFDIEVWQANKLPYIVRDGEWRALYSMLSSKGGVNYFSRGANEIWSEQKQHPYLVIEPHLLFTYKRDFVFYLSKQNAYLQPVIESALIKAKQSGLMDHLIKKYWTRHFNQLNLNQRVTIELVTP</sequence>
<protein>
    <recommendedName>
        <fullName evidence="3">Solute-binding protein family 3/N-terminal domain-containing protein</fullName>
    </recommendedName>
</protein>
<keyword evidence="2" id="KW-1185">Reference proteome</keyword>
<reference evidence="1 2" key="1">
    <citation type="journal article" date="2022" name="Environ. Microbiol. Rep.">
        <title>Eco-phylogenetic analyses reveal divergent evolution of vitamin B12 metabolism in the marine bacterial family 'Psychromonadaceae'.</title>
        <authorList>
            <person name="Jin X."/>
            <person name="Yang Y."/>
            <person name="Cao H."/>
            <person name="Gao B."/>
            <person name="Zhao Z."/>
        </authorList>
    </citation>
    <scope>NUCLEOTIDE SEQUENCE [LARGE SCALE GENOMIC DNA]</scope>
    <source>
        <strain evidence="1 2">MKS20</strain>
    </source>
</reference>
<evidence type="ECO:0000313" key="2">
    <source>
        <dbReference type="Proteomes" id="UP001201273"/>
    </source>
</evidence>